<feature type="compositionally biased region" description="Basic and acidic residues" evidence="4">
    <location>
        <begin position="329"/>
        <end position="340"/>
    </location>
</feature>
<evidence type="ECO:0000256" key="2">
    <source>
        <dbReference type="ARBA" id="ARBA00005904"/>
    </source>
</evidence>
<dbReference type="GO" id="GO:0003677">
    <property type="term" value="F:DNA binding"/>
    <property type="evidence" value="ECO:0007669"/>
    <property type="project" value="TreeGrafter"/>
</dbReference>
<keyword evidence="3" id="KW-0539">Nucleus</keyword>
<evidence type="ECO:0000259" key="5">
    <source>
        <dbReference type="Pfam" id="PF04935"/>
    </source>
</evidence>
<gene>
    <name evidence="7" type="ORF">Scep_024330</name>
</gene>
<organism evidence="7 8">
    <name type="scientific">Stephania cephalantha</name>
    <dbReference type="NCBI Taxonomy" id="152367"/>
    <lineage>
        <taxon>Eukaryota</taxon>
        <taxon>Viridiplantae</taxon>
        <taxon>Streptophyta</taxon>
        <taxon>Embryophyta</taxon>
        <taxon>Tracheophyta</taxon>
        <taxon>Spermatophyta</taxon>
        <taxon>Magnoliopsida</taxon>
        <taxon>Ranunculales</taxon>
        <taxon>Menispermaceae</taxon>
        <taxon>Menispermoideae</taxon>
        <taxon>Cissampelideae</taxon>
        <taxon>Stephania</taxon>
    </lineage>
</organism>
<feature type="region of interest" description="Disordered" evidence="4">
    <location>
        <begin position="56"/>
        <end position="340"/>
    </location>
</feature>
<dbReference type="GO" id="GO:0003723">
    <property type="term" value="F:RNA binding"/>
    <property type="evidence" value="ECO:0007669"/>
    <property type="project" value="TreeGrafter"/>
</dbReference>
<sequence>MKKKRHHKSILGTNSDLESVIEEHSQFFDKLIELVPARFYLPVDDKEKPYFQGLSKVAKASAKKESRENIKKARRARLDPDKSSSTLDLLKQSLETEKSIDFDDEGDDDDDDRLGHSKPENRSVTHEELVERLHRRLEELRSKRNTGSSERSKRREGLAAKRKRGGEADEEKPKAGDNSVDRTDEDANEASEKLTFGHMKIGSEDEEKLRKRRKLSKSQMLEKAKRLEEEKKDPEMGERVSKKHSWSAATSRAAGVKVHDNPKLLKHSLKKEKKRHEKSVEKWKDRNETVEKGRAEKQQKRSKNIADKIHQKKMRRIAKREKKLMRPGFEGRREGFINEP</sequence>
<feature type="compositionally biased region" description="Basic and acidic residues" evidence="4">
    <location>
        <begin position="113"/>
        <end position="142"/>
    </location>
</feature>
<comment type="subcellular location">
    <subcellularLocation>
        <location evidence="1">Nucleus</location>
    </subcellularLocation>
</comment>
<dbReference type="PANTHER" id="PTHR14369">
    <property type="entry name" value="SURFEIT LOCUS PROTEIN 6"/>
    <property type="match status" value="1"/>
</dbReference>
<dbReference type="GO" id="GO:0042273">
    <property type="term" value="P:ribosomal large subunit biogenesis"/>
    <property type="evidence" value="ECO:0007669"/>
    <property type="project" value="TreeGrafter"/>
</dbReference>
<feature type="compositionally biased region" description="Basic and acidic residues" evidence="4">
    <location>
        <begin position="220"/>
        <end position="240"/>
    </location>
</feature>
<dbReference type="PANTHER" id="PTHR14369:SF0">
    <property type="entry name" value="SURFEIT LOCUS PROTEIN 6"/>
    <property type="match status" value="1"/>
</dbReference>
<feature type="compositionally biased region" description="Basic and acidic residues" evidence="4">
    <location>
        <begin position="62"/>
        <end position="82"/>
    </location>
</feature>
<reference evidence="7 8" key="1">
    <citation type="submission" date="2024-01" db="EMBL/GenBank/DDBJ databases">
        <title>Genome assemblies of Stephania.</title>
        <authorList>
            <person name="Yang L."/>
        </authorList>
    </citation>
    <scope>NUCLEOTIDE SEQUENCE [LARGE SCALE GENOMIC DNA]</scope>
    <source>
        <strain evidence="7">JXDWG</strain>
        <tissue evidence="7">Leaf</tissue>
    </source>
</reference>
<dbReference type="Pfam" id="PF15459">
    <property type="entry name" value="RRP14"/>
    <property type="match status" value="1"/>
</dbReference>
<dbReference type="GO" id="GO:0005730">
    <property type="term" value="C:nucleolus"/>
    <property type="evidence" value="ECO:0007669"/>
    <property type="project" value="TreeGrafter"/>
</dbReference>
<dbReference type="InterPro" id="IPR007019">
    <property type="entry name" value="SURF6"/>
</dbReference>
<dbReference type="AlphaFoldDB" id="A0AAP0EWC9"/>
<dbReference type="GO" id="GO:0042274">
    <property type="term" value="P:ribosomal small subunit biogenesis"/>
    <property type="evidence" value="ECO:0007669"/>
    <property type="project" value="TreeGrafter"/>
</dbReference>
<keyword evidence="8" id="KW-1185">Reference proteome</keyword>
<dbReference type="Proteomes" id="UP001419268">
    <property type="component" value="Unassembled WGS sequence"/>
</dbReference>
<evidence type="ECO:0000256" key="1">
    <source>
        <dbReference type="ARBA" id="ARBA00004123"/>
    </source>
</evidence>
<evidence type="ECO:0008006" key="9">
    <source>
        <dbReference type="Google" id="ProtNLM"/>
    </source>
</evidence>
<feature type="domain" description="Ribosomal RNA-processing protein 14 N-terminal" evidence="6">
    <location>
        <begin position="21"/>
        <end position="81"/>
    </location>
</feature>
<evidence type="ECO:0000256" key="4">
    <source>
        <dbReference type="SAM" id="MobiDB-lite"/>
    </source>
</evidence>
<comment type="similarity">
    <text evidence="2">Belongs to the SURF6 family.</text>
</comment>
<feature type="compositionally biased region" description="Basic residues" evidence="4">
    <location>
        <begin position="264"/>
        <end position="277"/>
    </location>
</feature>
<comment type="caution">
    <text evidence="7">The sequence shown here is derived from an EMBL/GenBank/DDBJ whole genome shotgun (WGS) entry which is preliminary data.</text>
</comment>
<evidence type="ECO:0000313" key="8">
    <source>
        <dbReference type="Proteomes" id="UP001419268"/>
    </source>
</evidence>
<dbReference type="Pfam" id="PF04935">
    <property type="entry name" value="SURF6"/>
    <property type="match status" value="1"/>
</dbReference>
<proteinExistence type="inferred from homology"/>
<dbReference type="InterPro" id="IPR029190">
    <property type="entry name" value="Rrp14/SURF6_C"/>
</dbReference>
<dbReference type="InterPro" id="IPR029188">
    <property type="entry name" value="Rrp14_N"/>
</dbReference>
<feature type="compositionally biased region" description="Basic and acidic residues" evidence="4">
    <location>
        <begin position="150"/>
        <end position="182"/>
    </location>
</feature>
<protein>
    <recommendedName>
        <fullName evidence="9">Ribosomal RNA-processing protein 14/surfeit locus protein 6 C-terminal domain-containing protein</fullName>
    </recommendedName>
</protein>
<feature type="compositionally biased region" description="Basic and acidic residues" evidence="4">
    <location>
        <begin position="278"/>
        <end position="309"/>
    </location>
</feature>
<feature type="compositionally biased region" description="Acidic residues" evidence="4">
    <location>
        <begin position="102"/>
        <end position="112"/>
    </location>
</feature>
<feature type="domain" description="Ribosomal RNA-processing protein 14/surfeit locus protein 6 C-terminal" evidence="5">
    <location>
        <begin position="138"/>
        <end position="316"/>
    </location>
</feature>
<evidence type="ECO:0000313" key="7">
    <source>
        <dbReference type="EMBL" id="KAK9100900.1"/>
    </source>
</evidence>
<feature type="compositionally biased region" description="Basic residues" evidence="4">
    <location>
        <begin position="310"/>
        <end position="325"/>
    </location>
</feature>
<dbReference type="EMBL" id="JBBNAG010000010">
    <property type="protein sequence ID" value="KAK9100900.1"/>
    <property type="molecule type" value="Genomic_DNA"/>
</dbReference>
<accession>A0AAP0EWC9</accession>
<evidence type="ECO:0000256" key="3">
    <source>
        <dbReference type="ARBA" id="ARBA00023242"/>
    </source>
</evidence>
<evidence type="ECO:0000259" key="6">
    <source>
        <dbReference type="Pfam" id="PF15459"/>
    </source>
</evidence>
<name>A0AAP0EWC9_9MAGN</name>